<comment type="caution">
    <text evidence="2">The sequence shown here is derived from an EMBL/GenBank/DDBJ whole genome shotgun (WGS) entry which is preliminary data.</text>
</comment>
<accession>A0A3N0DVE3</accession>
<protein>
    <submittedName>
        <fullName evidence="2">DUF2236 domain-containing protein</fullName>
    </submittedName>
</protein>
<proteinExistence type="predicted"/>
<evidence type="ECO:0000259" key="1">
    <source>
        <dbReference type="Pfam" id="PF09995"/>
    </source>
</evidence>
<dbReference type="RefSeq" id="WP_123234091.1">
    <property type="nucleotide sequence ID" value="NZ_RJSG01000002.1"/>
</dbReference>
<evidence type="ECO:0000313" key="3">
    <source>
        <dbReference type="Proteomes" id="UP000277094"/>
    </source>
</evidence>
<name>A0A3N0DVE3_9ACTN</name>
<reference evidence="2 3" key="1">
    <citation type="submission" date="2018-11" db="EMBL/GenBank/DDBJ databases">
        <authorList>
            <person name="Li F."/>
        </authorList>
    </citation>
    <scope>NUCLEOTIDE SEQUENCE [LARGE SCALE GENOMIC DNA]</scope>
    <source>
        <strain evidence="2 3">KIS18-7</strain>
    </source>
</reference>
<dbReference type="OrthoDB" id="108890at2"/>
<gene>
    <name evidence="2" type="ORF">EFL95_11485</name>
</gene>
<dbReference type="PANTHER" id="PTHR36151:SF3">
    <property type="entry name" value="ER-BOUND OXYGENASE MPAB_MPAB'_RUBBER OXYGENASE CATALYTIC DOMAIN-CONTAINING PROTEIN"/>
    <property type="match status" value="1"/>
</dbReference>
<dbReference type="InterPro" id="IPR018713">
    <property type="entry name" value="MPAB/Lcp_cat_dom"/>
</dbReference>
<dbReference type="EMBL" id="RJSG01000002">
    <property type="protein sequence ID" value="RNL79589.1"/>
    <property type="molecule type" value="Genomic_DNA"/>
</dbReference>
<feature type="domain" description="ER-bound oxygenase mpaB/mpaB'/Rubber oxygenase catalytic" evidence="1">
    <location>
        <begin position="27"/>
        <end position="248"/>
    </location>
</feature>
<dbReference type="AlphaFoldDB" id="A0A3N0DVE3"/>
<dbReference type="Proteomes" id="UP000277094">
    <property type="component" value="Unassembled WGS sequence"/>
</dbReference>
<organism evidence="2 3">
    <name type="scientific">Nocardioides marmorisolisilvae</name>
    <dbReference type="NCBI Taxonomy" id="1542737"/>
    <lineage>
        <taxon>Bacteria</taxon>
        <taxon>Bacillati</taxon>
        <taxon>Actinomycetota</taxon>
        <taxon>Actinomycetes</taxon>
        <taxon>Propionibacteriales</taxon>
        <taxon>Nocardioidaceae</taxon>
        <taxon>Nocardioides</taxon>
    </lineage>
</organism>
<dbReference type="GO" id="GO:0016491">
    <property type="term" value="F:oxidoreductase activity"/>
    <property type="evidence" value="ECO:0007669"/>
    <property type="project" value="InterPro"/>
</dbReference>
<dbReference type="PANTHER" id="PTHR36151">
    <property type="entry name" value="BLR2777 PROTEIN"/>
    <property type="match status" value="1"/>
</dbReference>
<evidence type="ECO:0000313" key="2">
    <source>
        <dbReference type="EMBL" id="RNL79589.1"/>
    </source>
</evidence>
<sequence>MAISLLRKPQITPHEDYGFFGPDSVTWKVWSYPTSLTVGFQRAVVVEELDPALVASVDETHAIFDRPRTRYDRTLRYFALVAFGDSRTTSKAADILVKVHSKGIGTDPVTGIKYDANDPHSQLWIHLTAWHSILYAYEKYGPGRLSATEEAQYWEECAVAAELQTCSPDDVPRTREGIQDYFEHMRPQLLGSDLARNAMNHLLDASVMLPPLPKVFAPANWIAARFLRAGTIATMPRWMREMSGLKQSRFVDSAIVPVLKIAFLLANVNRRVKLDILTFLSPMTRDVVAPIIFEVPPTHPEVVTPAAARELYGYDKPADAHRDLRDRQAAKVFGEGAKPSEEGIIESEPILGSISA</sequence>
<dbReference type="Pfam" id="PF09995">
    <property type="entry name" value="MPAB_Lcp_cat"/>
    <property type="match status" value="1"/>
</dbReference>
<keyword evidence="3" id="KW-1185">Reference proteome</keyword>